<evidence type="ECO:0000256" key="2">
    <source>
        <dbReference type="SAM" id="SignalP"/>
    </source>
</evidence>
<dbReference type="Proteomes" id="UP000315522">
    <property type="component" value="Unassembled WGS sequence"/>
</dbReference>
<gene>
    <name evidence="3" type="ORF">LAWI1_G006225</name>
</gene>
<reference evidence="3 4" key="1">
    <citation type="submission" date="2018-05" db="EMBL/GenBank/DDBJ databases">
        <title>Genome sequencing and assembly of the regulated plant pathogen Lachnellula willkommii and related sister species for the development of diagnostic species identification markers.</title>
        <authorList>
            <person name="Giroux E."/>
            <person name="Bilodeau G."/>
        </authorList>
    </citation>
    <scope>NUCLEOTIDE SEQUENCE [LARGE SCALE GENOMIC DNA]</scope>
    <source>
        <strain evidence="3 4">CBS 172.35</strain>
    </source>
</reference>
<feature type="signal peptide" evidence="2">
    <location>
        <begin position="1"/>
        <end position="33"/>
    </location>
</feature>
<feature type="region of interest" description="Disordered" evidence="1">
    <location>
        <begin position="48"/>
        <end position="70"/>
    </location>
</feature>
<keyword evidence="4" id="KW-1185">Reference proteome</keyword>
<keyword evidence="2" id="KW-0732">Signal</keyword>
<evidence type="ECO:0000256" key="1">
    <source>
        <dbReference type="SAM" id="MobiDB-lite"/>
    </source>
</evidence>
<evidence type="ECO:0000313" key="4">
    <source>
        <dbReference type="Proteomes" id="UP000315522"/>
    </source>
</evidence>
<dbReference type="EMBL" id="QGML01001429">
    <property type="protein sequence ID" value="TVY89063.1"/>
    <property type="molecule type" value="Genomic_DNA"/>
</dbReference>
<dbReference type="AlphaFoldDB" id="A0A559M7X8"/>
<comment type="caution">
    <text evidence="3">The sequence shown here is derived from an EMBL/GenBank/DDBJ whole genome shotgun (WGS) entry which is preliminary data.</text>
</comment>
<sequence>MRFTKPSPILLASAVSAVFLLLLFLGLLSSVDSTSRWSSSLSGGHASIQHAAGHSTSSVSSKAKKGDEEVERAANRTLGFGKVLVIGLKERSDKRDAMVLSSSITGFDVEFMDAMKGEDVSDKAQPPHTTFVKASKTLPPGAFQFGLMD</sequence>
<protein>
    <submittedName>
        <fullName evidence="3">Uncharacterized protein</fullName>
    </submittedName>
</protein>
<organism evidence="3 4">
    <name type="scientific">Lachnellula willkommii</name>
    <dbReference type="NCBI Taxonomy" id="215461"/>
    <lineage>
        <taxon>Eukaryota</taxon>
        <taxon>Fungi</taxon>
        <taxon>Dikarya</taxon>
        <taxon>Ascomycota</taxon>
        <taxon>Pezizomycotina</taxon>
        <taxon>Leotiomycetes</taxon>
        <taxon>Helotiales</taxon>
        <taxon>Lachnaceae</taxon>
        <taxon>Lachnellula</taxon>
    </lineage>
</organism>
<accession>A0A559M7X8</accession>
<proteinExistence type="predicted"/>
<evidence type="ECO:0000313" key="3">
    <source>
        <dbReference type="EMBL" id="TVY89063.1"/>
    </source>
</evidence>
<feature type="chain" id="PRO_5022177860" evidence="2">
    <location>
        <begin position="34"/>
        <end position="149"/>
    </location>
</feature>
<name>A0A559M7X8_9HELO</name>